<name>A0ABX7QHQ4_9FLAO</name>
<evidence type="ECO:0000313" key="1">
    <source>
        <dbReference type="EMBL" id="QSW90108.1"/>
    </source>
</evidence>
<reference evidence="1 2" key="1">
    <citation type="submission" date="2021-03" db="EMBL/GenBank/DDBJ databases">
        <title>Flavobacterium kribbensis sp. nov, an endophytic bacteria, isolated from soybean.</title>
        <authorList>
            <person name="Lee J."/>
            <person name="Seo J."/>
        </authorList>
    </citation>
    <scope>NUCLEOTIDE SEQUENCE [LARGE SCALE GENOMIC DNA]</scope>
    <source>
        <strain evidence="1 2">BB8</strain>
    </source>
</reference>
<gene>
    <name evidence="1" type="ORF">J0383_04630</name>
</gene>
<protein>
    <recommendedName>
        <fullName evidence="3">VCBS repeat-containing protein</fullName>
    </recommendedName>
</protein>
<dbReference type="EMBL" id="CP071448">
    <property type="protein sequence ID" value="QSW90108.1"/>
    <property type="molecule type" value="Genomic_DNA"/>
</dbReference>
<dbReference type="PROSITE" id="PS51257">
    <property type="entry name" value="PROKAR_LIPOPROTEIN"/>
    <property type="match status" value="1"/>
</dbReference>
<dbReference type="Proteomes" id="UP000663440">
    <property type="component" value="Chromosome"/>
</dbReference>
<dbReference type="NCBIfam" id="NF047539">
    <property type="entry name" value="XAC2610_fam"/>
    <property type="match status" value="1"/>
</dbReference>
<dbReference type="InterPro" id="IPR058087">
    <property type="entry name" value="XAC2610_dom"/>
</dbReference>
<organism evidence="1 2">
    <name type="scientific">Flavobacterium endoglycinae</name>
    <dbReference type="NCBI Taxonomy" id="2816357"/>
    <lineage>
        <taxon>Bacteria</taxon>
        <taxon>Pseudomonadati</taxon>
        <taxon>Bacteroidota</taxon>
        <taxon>Flavobacteriia</taxon>
        <taxon>Flavobacteriales</taxon>
        <taxon>Flavobacteriaceae</taxon>
        <taxon>Flavobacterium</taxon>
    </lineage>
</organism>
<keyword evidence="2" id="KW-1185">Reference proteome</keyword>
<dbReference type="RefSeq" id="WP_207297280.1">
    <property type="nucleotide sequence ID" value="NZ_CP071448.1"/>
</dbReference>
<accession>A0ABX7QHQ4</accession>
<sequence length="294" mass="34828">MKTKIYIITFIMLILSCGQTNEKKNKILDKKQPVVKTFEQREKDRLKKRAKIEKEEKIDSIRLDKVLSDALKIASLEIKQNKFQKKYKVRPDNEYDVEVEINIGDYFIKNNPQLIIRRLEPNNVHIDIYSKDGNKFKKVLSHKQWNLTYVNDTIRDINGDNLKDFVINWYGATGCCLKGFSDVYLLRNDKKTFSKNFEFINPTFSPREKIIRGVTYGHPGHTEMYKYKWNGETVDTLEYVYYETIENEKKTGKIVISKKRAYSKDKKNIKKLNSIPAEYKKIEGFDWFTGNFLK</sequence>
<evidence type="ECO:0000313" key="2">
    <source>
        <dbReference type="Proteomes" id="UP000663440"/>
    </source>
</evidence>
<evidence type="ECO:0008006" key="3">
    <source>
        <dbReference type="Google" id="ProtNLM"/>
    </source>
</evidence>
<proteinExistence type="predicted"/>